<dbReference type="AlphaFoldDB" id="A0ABC8K6D5"/>
<accession>A0ABC8K6D5</accession>
<feature type="compositionally biased region" description="Basic and acidic residues" evidence="1">
    <location>
        <begin position="107"/>
        <end position="116"/>
    </location>
</feature>
<protein>
    <submittedName>
        <fullName evidence="2">Uncharacterized protein</fullName>
    </submittedName>
</protein>
<dbReference type="EMBL" id="CAKOAT010167711">
    <property type="protein sequence ID" value="CAH8350867.1"/>
    <property type="molecule type" value="Genomic_DNA"/>
</dbReference>
<gene>
    <name evidence="2" type="ORF">ERUC_LOCUS18118</name>
</gene>
<evidence type="ECO:0000313" key="3">
    <source>
        <dbReference type="Proteomes" id="UP001642260"/>
    </source>
</evidence>
<proteinExistence type="predicted"/>
<feature type="region of interest" description="Disordered" evidence="1">
    <location>
        <begin position="97"/>
        <end position="116"/>
    </location>
</feature>
<comment type="caution">
    <text evidence="2">The sequence shown here is derived from an EMBL/GenBank/DDBJ whole genome shotgun (WGS) entry which is preliminary data.</text>
</comment>
<feature type="non-terminal residue" evidence="2">
    <location>
        <position position="1"/>
    </location>
</feature>
<keyword evidence="3" id="KW-1185">Reference proteome</keyword>
<evidence type="ECO:0000313" key="2">
    <source>
        <dbReference type="EMBL" id="CAH8350867.1"/>
    </source>
</evidence>
<evidence type="ECO:0000256" key="1">
    <source>
        <dbReference type="SAM" id="MobiDB-lite"/>
    </source>
</evidence>
<sequence length="116" mass="13022">GEYGYKILDITLENIDEAQSKAVAVADQKYPANTFSSNAATSSGFTYCRKSVCLPRNYRKQLEHGLTRRVSQYILEKVGTEYEILDVTPEKLHELNEAAEKSVAMSDQKDLEAKEA</sequence>
<dbReference type="Proteomes" id="UP001642260">
    <property type="component" value="Unassembled WGS sequence"/>
</dbReference>
<name>A0ABC8K6D5_ERUVS</name>
<organism evidence="2 3">
    <name type="scientific">Eruca vesicaria subsp. sativa</name>
    <name type="common">Garden rocket</name>
    <name type="synonym">Eruca sativa</name>
    <dbReference type="NCBI Taxonomy" id="29727"/>
    <lineage>
        <taxon>Eukaryota</taxon>
        <taxon>Viridiplantae</taxon>
        <taxon>Streptophyta</taxon>
        <taxon>Embryophyta</taxon>
        <taxon>Tracheophyta</taxon>
        <taxon>Spermatophyta</taxon>
        <taxon>Magnoliopsida</taxon>
        <taxon>eudicotyledons</taxon>
        <taxon>Gunneridae</taxon>
        <taxon>Pentapetalae</taxon>
        <taxon>rosids</taxon>
        <taxon>malvids</taxon>
        <taxon>Brassicales</taxon>
        <taxon>Brassicaceae</taxon>
        <taxon>Brassiceae</taxon>
        <taxon>Eruca</taxon>
    </lineage>
</organism>
<reference evidence="2 3" key="1">
    <citation type="submission" date="2022-03" db="EMBL/GenBank/DDBJ databases">
        <authorList>
            <person name="Macdonald S."/>
            <person name="Ahmed S."/>
            <person name="Newling K."/>
        </authorList>
    </citation>
    <scope>NUCLEOTIDE SEQUENCE [LARGE SCALE GENOMIC DNA]</scope>
</reference>